<feature type="non-terminal residue" evidence="2">
    <location>
        <position position="1"/>
    </location>
</feature>
<dbReference type="InterPro" id="IPR052544">
    <property type="entry name" value="Bacteriocin_Proc_Enz"/>
</dbReference>
<dbReference type="GO" id="GO:0016491">
    <property type="term" value="F:oxidoreductase activity"/>
    <property type="evidence" value="ECO:0007669"/>
    <property type="project" value="InterPro"/>
</dbReference>
<sequence length="139" mass="14224">VAGNVSGLAPGIYRYLPRAHRLVRVSQGDKRANLAAAALGQSSISKAPGVVVLTAVERRTTGKYGPRGIAYLEREAGHAAQNLLLQATALGLGGVPIGAFVDARVAAILGLPADARPLYLIPVGRPGPGDSGSKPRSAR</sequence>
<name>A0A257SS01_9PROT</name>
<feature type="domain" description="Nitroreductase" evidence="1">
    <location>
        <begin position="12"/>
        <end position="125"/>
    </location>
</feature>
<organism evidence="2 3">
    <name type="scientific">Acidithiobacillus ferrivorans</name>
    <dbReference type="NCBI Taxonomy" id="160808"/>
    <lineage>
        <taxon>Bacteria</taxon>
        <taxon>Pseudomonadati</taxon>
        <taxon>Pseudomonadota</taxon>
        <taxon>Acidithiobacillia</taxon>
        <taxon>Acidithiobacillales</taxon>
        <taxon>Acidithiobacillaceae</taxon>
        <taxon>Acidithiobacillus</taxon>
    </lineage>
</organism>
<dbReference type="Gene3D" id="3.40.109.10">
    <property type="entry name" value="NADH Oxidase"/>
    <property type="match status" value="1"/>
</dbReference>
<dbReference type="AlphaFoldDB" id="A0A257SS01"/>
<dbReference type="CDD" id="cd02142">
    <property type="entry name" value="McbC_SagB-like_oxidoreductase"/>
    <property type="match status" value="1"/>
</dbReference>
<dbReference type="SUPFAM" id="SSF55469">
    <property type="entry name" value="FMN-dependent nitroreductase-like"/>
    <property type="match status" value="1"/>
</dbReference>
<dbReference type="Proteomes" id="UP000216779">
    <property type="component" value="Unassembled WGS sequence"/>
</dbReference>
<evidence type="ECO:0000313" key="2">
    <source>
        <dbReference type="EMBL" id="OYV75895.1"/>
    </source>
</evidence>
<dbReference type="PANTHER" id="PTHR43745:SF2">
    <property type="entry name" value="NITROREDUCTASE MJ1384-RELATED"/>
    <property type="match status" value="1"/>
</dbReference>
<dbReference type="NCBIfam" id="TIGR03605">
    <property type="entry name" value="antibiot_sagB"/>
    <property type="match status" value="1"/>
</dbReference>
<comment type="caution">
    <text evidence="2">The sequence shown here is derived from an EMBL/GenBank/DDBJ whole genome shotgun (WGS) entry which is preliminary data.</text>
</comment>
<dbReference type="InterPro" id="IPR000415">
    <property type="entry name" value="Nitroreductase-like"/>
</dbReference>
<dbReference type="InterPro" id="IPR029479">
    <property type="entry name" value="Nitroreductase"/>
</dbReference>
<reference evidence="2 3" key="1">
    <citation type="submission" date="2017-03" db="EMBL/GenBank/DDBJ databases">
        <title>Lifting the veil on microbial sulfur biogeochemistry in mining wastewaters.</title>
        <authorList>
            <person name="Kantor R.S."/>
            <person name="Colenbrander Nelson T."/>
            <person name="Marshall S."/>
            <person name="Bennett D."/>
            <person name="Apte S."/>
            <person name="Camacho D."/>
            <person name="Thomas B.C."/>
            <person name="Warren L.A."/>
            <person name="Banfield J.F."/>
        </authorList>
    </citation>
    <scope>NUCLEOTIDE SEQUENCE [LARGE SCALE GENOMIC DNA]</scope>
    <source>
        <strain evidence="2">21-59-9</strain>
    </source>
</reference>
<dbReference type="InterPro" id="IPR020051">
    <property type="entry name" value="SagB-type_dehydrogenase"/>
</dbReference>
<proteinExistence type="predicted"/>
<dbReference type="Pfam" id="PF00881">
    <property type="entry name" value="Nitroreductase"/>
    <property type="match status" value="1"/>
</dbReference>
<accession>A0A257SS01</accession>
<dbReference type="PANTHER" id="PTHR43745">
    <property type="entry name" value="NITROREDUCTASE MJ1384-RELATED"/>
    <property type="match status" value="1"/>
</dbReference>
<evidence type="ECO:0000313" key="3">
    <source>
        <dbReference type="Proteomes" id="UP000216779"/>
    </source>
</evidence>
<evidence type="ECO:0000259" key="1">
    <source>
        <dbReference type="Pfam" id="PF00881"/>
    </source>
</evidence>
<protein>
    <submittedName>
        <fullName evidence="2">Nitroreductase</fullName>
    </submittedName>
</protein>
<gene>
    <name evidence="2" type="ORF">B7Z70_10665</name>
</gene>
<dbReference type="EMBL" id="NCBC01000449">
    <property type="protein sequence ID" value="OYV75895.1"/>
    <property type="molecule type" value="Genomic_DNA"/>
</dbReference>